<dbReference type="EMBL" id="VCIA01000001">
    <property type="protein sequence ID" value="TMN23155.1"/>
    <property type="molecule type" value="Genomic_DNA"/>
</dbReference>
<name>A0A5S3QMW9_9BACI</name>
<proteinExistence type="predicted"/>
<sequence length="91" mass="10873">MKEKTALKVRRFLPKKYKNKVEGLIVEYGTIVENFENGLIDFETAQVQSSELFKDAISRRLIAEKNVYEIMELIEHNRDTFHYLKEKQIHK</sequence>
<dbReference type="RefSeq" id="WP_138604048.1">
    <property type="nucleotide sequence ID" value="NZ_VCIA01000001.1"/>
</dbReference>
<evidence type="ECO:0000313" key="1">
    <source>
        <dbReference type="EMBL" id="TMN23155.1"/>
    </source>
</evidence>
<comment type="caution">
    <text evidence="1">The sequence shown here is derived from an EMBL/GenBank/DDBJ whole genome shotgun (WGS) entry which is preliminary data.</text>
</comment>
<organism evidence="1 2">
    <name type="scientific">Lentibacillus cibarius</name>
    <dbReference type="NCBI Taxonomy" id="2583219"/>
    <lineage>
        <taxon>Bacteria</taxon>
        <taxon>Bacillati</taxon>
        <taxon>Bacillota</taxon>
        <taxon>Bacilli</taxon>
        <taxon>Bacillales</taxon>
        <taxon>Bacillaceae</taxon>
        <taxon>Lentibacillus</taxon>
    </lineage>
</organism>
<evidence type="ECO:0000313" key="2">
    <source>
        <dbReference type="Proteomes" id="UP000306980"/>
    </source>
</evidence>
<protein>
    <submittedName>
        <fullName evidence="1">Uncharacterized protein</fullName>
    </submittedName>
</protein>
<dbReference type="AlphaFoldDB" id="A0A5S3QMW9"/>
<gene>
    <name evidence="1" type="ORF">FFL34_14455</name>
</gene>
<dbReference type="Proteomes" id="UP000306980">
    <property type="component" value="Unassembled WGS sequence"/>
</dbReference>
<reference evidence="1 2" key="1">
    <citation type="submission" date="2019-05" db="EMBL/GenBank/DDBJ databases">
        <title>Genomic analysis of Lentibacillus sp. NKC220-2.</title>
        <authorList>
            <person name="Oh Y.J."/>
        </authorList>
    </citation>
    <scope>NUCLEOTIDE SEQUENCE [LARGE SCALE GENOMIC DNA]</scope>
    <source>
        <strain evidence="1 2">NKC220-2</strain>
    </source>
</reference>
<accession>A0A5S3QMW9</accession>